<gene>
    <name evidence="14" type="ORF">PHAECO_LOCUS9869</name>
</gene>
<dbReference type="GO" id="GO:0015280">
    <property type="term" value="F:ligand-gated sodium channel activity"/>
    <property type="evidence" value="ECO:0007669"/>
    <property type="project" value="TreeGrafter"/>
</dbReference>
<feature type="transmembrane region" description="Helical" evidence="13">
    <location>
        <begin position="270"/>
        <end position="291"/>
    </location>
</feature>
<evidence type="ECO:0000256" key="11">
    <source>
        <dbReference type="ARBA" id="ARBA00023303"/>
    </source>
</evidence>
<evidence type="ECO:0000256" key="5">
    <source>
        <dbReference type="ARBA" id="ARBA00022692"/>
    </source>
</evidence>
<evidence type="ECO:0000256" key="13">
    <source>
        <dbReference type="SAM" id="Phobius"/>
    </source>
</evidence>
<evidence type="ECO:0000313" key="14">
    <source>
        <dbReference type="EMBL" id="CAH1173544.1"/>
    </source>
</evidence>
<dbReference type="Pfam" id="PF00858">
    <property type="entry name" value="ASC"/>
    <property type="match status" value="1"/>
</dbReference>
<name>A0A9P0DNP4_PHACE</name>
<evidence type="ECO:0000256" key="2">
    <source>
        <dbReference type="ARBA" id="ARBA00007193"/>
    </source>
</evidence>
<keyword evidence="3 12" id="KW-0813">Transport</keyword>
<sequence length="313" mass="35724">MKIHPTLSGSLVTVEKSQKIAWRLILTELGVCFTFNSKLANLLSVKNGDEINTKQEKSNLLKCHYLNGLCYARYDSDLDRPLKYFVHSLIESPQITSKSSFEIGSSEEMEVDYKMIETDSSPDIRSLKPSQRNCRFEDEPFAADMGVYSTATCQMTCRKQLAIKLCGCKPHFYHFLDGPVCTISGLLCLSKYSEELTKPASEVGCVCPQPCHIITYLPLNPKYTKWEIGGYFDQRITFRWGLLHPTTKYRRDIIFGFGDFIVSLGGTYNLFLGISFITLIEVVFLMCESLVKSLGHYRDRKRIRIHQCNALIQ</sequence>
<accession>A0A9P0DNP4</accession>
<reference evidence="14" key="2">
    <citation type="submission" date="2022-10" db="EMBL/GenBank/DDBJ databases">
        <authorList>
            <consortium name="ENA_rothamsted_submissions"/>
            <consortium name="culmorum"/>
            <person name="King R."/>
        </authorList>
    </citation>
    <scope>NUCLEOTIDE SEQUENCE</scope>
</reference>
<dbReference type="OrthoDB" id="202840at2759"/>
<keyword evidence="11 12" id="KW-0407">Ion channel</keyword>
<comment type="similarity">
    <text evidence="2 12">Belongs to the amiloride-sensitive sodium channel (TC 1.A.6) family.</text>
</comment>
<keyword evidence="5 12" id="KW-0812">Transmembrane</keyword>
<evidence type="ECO:0000256" key="12">
    <source>
        <dbReference type="RuleBase" id="RU000679"/>
    </source>
</evidence>
<keyword evidence="4 12" id="KW-0894">Sodium channel</keyword>
<evidence type="ECO:0000256" key="6">
    <source>
        <dbReference type="ARBA" id="ARBA00022989"/>
    </source>
</evidence>
<proteinExistence type="inferred from homology"/>
<evidence type="ECO:0000256" key="1">
    <source>
        <dbReference type="ARBA" id="ARBA00004141"/>
    </source>
</evidence>
<dbReference type="InterPro" id="IPR001873">
    <property type="entry name" value="ENaC"/>
</dbReference>
<dbReference type="EMBL" id="OU896712">
    <property type="protein sequence ID" value="CAH1173544.1"/>
    <property type="molecule type" value="Genomic_DNA"/>
</dbReference>
<keyword evidence="9 13" id="KW-0472">Membrane</keyword>
<dbReference type="Proteomes" id="UP001153737">
    <property type="component" value="Chromosome 6"/>
</dbReference>
<dbReference type="AlphaFoldDB" id="A0A9P0DNP4"/>
<keyword evidence="10 12" id="KW-0739">Sodium transport</keyword>
<dbReference type="GO" id="GO:0005886">
    <property type="term" value="C:plasma membrane"/>
    <property type="evidence" value="ECO:0007669"/>
    <property type="project" value="TreeGrafter"/>
</dbReference>
<evidence type="ECO:0000256" key="4">
    <source>
        <dbReference type="ARBA" id="ARBA00022461"/>
    </source>
</evidence>
<comment type="subcellular location">
    <subcellularLocation>
        <location evidence="1">Membrane</location>
        <topology evidence="1">Multi-pass membrane protein</topology>
    </subcellularLocation>
</comment>
<protein>
    <recommendedName>
        <fullName evidence="16">Sodium channel protein Nach</fullName>
    </recommendedName>
</protein>
<evidence type="ECO:0000256" key="3">
    <source>
        <dbReference type="ARBA" id="ARBA00022448"/>
    </source>
</evidence>
<keyword evidence="7" id="KW-0915">Sodium</keyword>
<evidence type="ECO:0000313" key="15">
    <source>
        <dbReference type="Proteomes" id="UP001153737"/>
    </source>
</evidence>
<evidence type="ECO:0000256" key="7">
    <source>
        <dbReference type="ARBA" id="ARBA00023053"/>
    </source>
</evidence>
<dbReference type="Gene3D" id="1.10.287.820">
    <property type="entry name" value="Acid-sensing ion channel domain"/>
    <property type="match status" value="1"/>
</dbReference>
<evidence type="ECO:0000256" key="10">
    <source>
        <dbReference type="ARBA" id="ARBA00023201"/>
    </source>
</evidence>
<evidence type="ECO:0000256" key="9">
    <source>
        <dbReference type="ARBA" id="ARBA00023136"/>
    </source>
</evidence>
<evidence type="ECO:0008006" key="16">
    <source>
        <dbReference type="Google" id="ProtNLM"/>
    </source>
</evidence>
<keyword evidence="6 13" id="KW-1133">Transmembrane helix</keyword>
<dbReference type="PANTHER" id="PTHR11690:SF240">
    <property type="entry name" value="PICKPOCKET 25-RELATED"/>
    <property type="match status" value="1"/>
</dbReference>
<evidence type="ECO:0000256" key="8">
    <source>
        <dbReference type="ARBA" id="ARBA00023065"/>
    </source>
</evidence>
<keyword evidence="15" id="KW-1185">Reference proteome</keyword>
<organism evidence="14 15">
    <name type="scientific">Phaedon cochleariae</name>
    <name type="common">Mustard beetle</name>
    <dbReference type="NCBI Taxonomy" id="80249"/>
    <lineage>
        <taxon>Eukaryota</taxon>
        <taxon>Metazoa</taxon>
        <taxon>Ecdysozoa</taxon>
        <taxon>Arthropoda</taxon>
        <taxon>Hexapoda</taxon>
        <taxon>Insecta</taxon>
        <taxon>Pterygota</taxon>
        <taxon>Neoptera</taxon>
        <taxon>Endopterygota</taxon>
        <taxon>Coleoptera</taxon>
        <taxon>Polyphaga</taxon>
        <taxon>Cucujiformia</taxon>
        <taxon>Chrysomeloidea</taxon>
        <taxon>Chrysomelidae</taxon>
        <taxon>Chrysomelinae</taxon>
        <taxon>Chrysomelini</taxon>
        <taxon>Phaedon</taxon>
    </lineage>
</organism>
<dbReference type="PANTHER" id="PTHR11690">
    <property type="entry name" value="AMILORIDE-SENSITIVE SODIUM CHANNEL-RELATED"/>
    <property type="match status" value="1"/>
</dbReference>
<keyword evidence="8 12" id="KW-0406">Ion transport</keyword>
<reference evidence="14" key="1">
    <citation type="submission" date="2022-01" db="EMBL/GenBank/DDBJ databases">
        <authorList>
            <person name="King R."/>
        </authorList>
    </citation>
    <scope>NUCLEOTIDE SEQUENCE</scope>
</reference>